<dbReference type="InterPro" id="IPR005818">
    <property type="entry name" value="Histone_H1/H5_H15"/>
</dbReference>
<dbReference type="Gene3D" id="1.10.10.10">
    <property type="entry name" value="Winged helix-like DNA-binding domain superfamily/Winged helix DNA-binding domain"/>
    <property type="match status" value="1"/>
</dbReference>
<dbReference type="GO" id="GO:0000786">
    <property type="term" value="C:nucleosome"/>
    <property type="evidence" value="ECO:0007669"/>
    <property type="project" value="InterPro"/>
</dbReference>
<dbReference type="RefSeq" id="XP_029635062.1">
    <property type="nucleotide sequence ID" value="XM_029779202.2"/>
</dbReference>
<feature type="region of interest" description="Disordered" evidence="7">
    <location>
        <begin position="1"/>
        <end position="24"/>
    </location>
</feature>
<dbReference type="InterPro" id="IPR036390">
    <property type="entry name" value="WH_DNA-bd_sf"/>
</dbReference>
<evidence type="ECO:0000256" key="4">
    <source>
        <dbReference type="ARBA" id="ARBA00023125"/>
    </source>
</evidence>
<dbReference type="GO" id="GO:0003690">
    <property type="term" value="F:double-stranded DNA binding"/>
    <property type="evidence" value="ECO:0007669"/>
    <property type="project" value="TreeGrafter"/>
</dbReference>
<dbReference type="GO" id="GO:0030527">
    <property type="term" value="F:structural constituent of chromatin"/>
    <property type="evidence" value="ECO:0007669"/>
    <property type="project" value="InterPro"/>
</dbReference>
<name>A0A6P7S9W5_9MOLL</name>
<dbReference type="GO" id="GO:0006334">
    <property type="term" value="P:nucleosome assembly"/>
    <property type="evidence" value="ECO:0007669"/>
    <property type="project" value="InterPro"/>
</dbReference>
<evidence type="ECO:0000256" key="5">
    <source>
        <dbReference type="ARBA" id="ARBA00023242"/>
    </source>
</evidence>
<dbReference type="GO" id="GO:0031492">
    <property type="term" value="F:nucleosomal DNA binding"/>
    <property type="evidence" value="ECO:0007669"/>
    <property type="project" value="TreeGrafter"/>
</dbReference>
<dbReference type="SMART" id="SM00526">
    <property type="entry name" value="H15"/>
    <property type="match status" value="1"/>
</dbReference>
<evidence type="ECO:0000313" key="9">
    <source>
        <dbReference type="Proteomes" id="UP000515154"/>
    </source>
</evidence>
<dbReference type="CDD" id="cd00073">
    <property type="entry name" value="H15"/>
    <property type="match status" value="1"/>
</dbReference>
<dbReference type="PRINTS" id="PR00624">
    <property type="entry name" value="HISTONEH5"/>
</dbReference>
<dbReference type="AlphaFoldDB" id="A0A6P7S9W5"/>
<sequence>MSDSTKPAKSKSTKLKAPRSHPKYSEMVASAIKSLNQKGSSSKAAIMKYIAANYKVGNNTPRINCNVKLTLKQGVLKRTLAQTKGVGASGSFKLRKTEVKGDKKEKVKRPAKVSKKPAKKNKSVKPKKASSKSAKSSKSRIVKPKKAGAKKQVKKTKM</sequence>
<dbReference type="FunFam" id="1.10.10.10:FF:000140">
    <property type="entry name" value="Histone H1.0"/>
    <property type="match status" value="1"/>
</dbReference>
<dbReference type="KEGG" id="osn:115210599"/>
<gene>
    <name evidence="10" type="primary">LOC115210599</name>
</gene>
<feature type="domain" description="H15" evidence="8">
    <location>
        <begin position="20"/>
        <end position="96"/>
    </location>
</feature>
<evidence type="ECO:0000256" key="7">
    <source>
        <dbReference type="SAM" id="MobiDB-lite"/>
    </source>
</evidence>
<dbReference type="PROSITE" id="PS51504">
    <property type="entry name" value="H15"/>
    <property type="match status" value="1"/>
</dbReference>
<evidence type="ECO:0000256" key="2">
    <source>
        <dbReference type="ARBA" id="ARBA00004286"/>
    </source>
</evidence>
<feature type="compositionally biased region" description="Basic and acidic residues" evidence="7">
    <location>
        <begin position="95"/>
        <end position="105"/>
    </location>
</feature>
<reference evidence="10" key="1">
    <citation type="submission" date="2025-08" db="UniProtKB">
        <authorList>
            <consortium name="RefSeq"/>
        </authorList>
    </citation>
    <scope>IDENTIFICATION</scope>
</reference>
<evidence type="ECO:0000259" key="8">
    <source>
        <dbReference type="PROSITE" id="PS51504"/>
    </source>
</evidence>
<proteinExistence type="inferred from homology"/>
<organism evidence="9 10">
    <name type="scientific">Octopus sinensis</name>
    <name type="common">East Asian common octopus</name>
    <dbReference type="NCBI Taxonomy" id="2607531"/>
    <lineage>
        <taxon>Eukaryota</taxon>
        <taxon>Metazoa</taxon>
        <taxon>Spiralia</taxon>
        <taxon>Lophotrochozoa</taxon>
        <taxon>Mollusca</taxon>
        <taxon>Cephalopoda</taxon>
        <taxon>Coleoidea</taxon>
        <taxon>Octopodiformes</taxon>
        <taxon>Octopoda</taxon>
        <taxon>Incirrata</taxon>
        <taxon>Octopodidae</taxon>
        <taxon>Octopus</taxon>
    </lineage>
</organism>
<dbReference type="GO" id="GO:0030261">
    <property type="term" value="P:chromosome condensation"/>
    <property type="evidence" value="ECO:0007669"/>
    <property type="project" value="TreeGrafter"/>
</dbReference>
<evidence type="ECO:0000313" key="10">
    <source>
        <dbReference type="RefSeq" id="XP_029635062.1"/>
    </source>
</evidence>
<feature type="region of interest" description="Disordered" evidence="7">
    <location>
        <begin position="83"/>
        <end position="158"/>
    </location>
</feature>
<evidence type="ECO:0000256" key="3">
    <source>
        <dbReference type="ARBA" id="ARBA00022454"/>
    </source>
</evidence>
<keyword evidence="5 6" id="KW-0539">Nucleus</keyword>
<dbReference type="PANTHER" id="PTHR11467:SF36">
    <property type="entry name" value="HISTONE 24-RELATED"/>
    <property type="match status" value="1"/>
</dbReference>
<keyword evidence="9" id="KW-1185">Reference proteome</keyword>
<dbReference type="PANTHER" id="PTHR11467">
    <property type="entry name" value="HISTONE H1"/>
    <property type="match status" value="1"/>
</dbReference>
<evidence type="ECO:0000256" key="6">
    <source>
        <dbReference type="RuleBase" id="RU003894"/>
    </source>
</evidence>
<dbReference type="SUPFAM" id="SSF46785">
    <property type="entry name" value="Winged helix' DNA-binding domain"/>
    <property type="match status" value="1"/>
</dbReference>
<feature type="compositionally biased region" description="Basic residues" evidence="7">
    <location>
        <begin position="106"/>
        <end position="158"/>
    </location>
</feature>
<dbReference type="Proteomes" id="UP000515154">
    <property type="component" value="Linkage group LG4"/>
</dbReference>
<dbReference type="InterPro" id="IPR036388">
    <property type="entry name" value="WH-like_DNA-bd_sf"/>
</dbReference>
<comment type="subcellular location">
    <subcellularLocation>
        <location evidence="2">Chromosome</location>
    </subcellularLocation>
    <subcellularLocation>
        <location evidence="1 6">Nucleus</location>
    </subcellularLocation>
</comment>
<comment type="similarity">
    <text evidence="6">Belongs to the histone H1/H5 family.</text>
</comment>
<keyword evidence="3 6" id="KW-0158">Chromosome</keyword>
<dbReference type="GO" id="GO:0005634">
    <property type="term" value="C:nucleus"/>
    <property type="evidence" value="ECO:0007669"/>
    <property type="project" value="UniProtKB-SubCell"/>
</dbReference>
<dbReference type="InterPro" id="IPR005819">
    <property type="entry name" value="H1/H5"/>
</dbReference>
<evidence type="ECO:0000256" key="1">
    <source>
        <dbReference type="ARBA" id="ARBA00004123"/>
    </source>
</evidence>
<keyword evidence="4 6" id="KW-0238">DNA-binding</keyword>
<accession>A0A6P7S9W5</accession>
<dbReference type="GO" id="GO:0045910">
    <property type="term" value="P:negative regulation of DNA recombination"/>
    <property type="evidence" value="ECO:0007669"/>
    <property type="project" value="TreeGrafter"/>
</dbReference>
<feature type="compositionally biased region" description="Basic residues" evidence="7">
    <location>
        <begin position="8"/>
        <end position="22"/>
    </location>
</feature>
<protein>
    <submittedName>
        <fullName evidence="10">Histone H1-delta-like</fullName>
    </submittedName>
</protein>
<dbReference type="Pfam" id="PF00538">
    <property type="entry name" value="Linker_histone"/>
    <property type="match status" value="1"/>
</dbReference>